<dbReference type="RefSeq" id="WP_133236101.1">
    <property type="nucleotide sequence ID" value="NZ_SOZE01000041.1"/>
</dbReference>
<accession>A0A4Y8S4Q2</accession>
<evidence type="ECO:0000256" key="2">
    <source>
        <dbReference type="ARBA" id="ARBA00022448"/>
    </source>
</evidence>
<organism evidence="6 7">
    <name type="scientific">Mucilaginibacter psychrotolerans</name>
    <dbReference type="NCBI Taxonomy" id="1524096"/>
    <lineage>
        <taxon>Bacteria</taxon>
        <taxon>Pseudomonadati</taxon>
        <taxon>Bacteroidota</taxon>
        <taxon>Sphingobacteriia</taxon>
        <taxon>Sphingobacteriales</taxon>
        <taxon>Sphingobacteriaceae</taxon>
        <taxon>Mucilaginibacter</taxon>
    </lineage>
</organism>
<dbReference type="GO" id="GO:0016887">
    <property type="term" value="F:ATP hydrolysis activity"/>
    <property type="evidence" value="ECO:0007669"/>
    <property type="project" value="InterPro"/>
</dbReference>
<evidence type="ECO:0000313" key="7">
    <source>
        <dbReference type="Proteomes" id="UP000297540"/>
    </source>
</evidence>
<evidence type="ECO:0000259" key="5">
    <source>
        <dbReference type="PROSITE" id="PS50893"/>
    </source>
</evidence>
<dbReference type="Gene3D" id="3.40.50.300">
    <property type="entry name" value="P-loop containing nucleotide triphosphate hydrolases"/>
    <property type="match status" value="1"/>
</dbReference>
<comment type="similarity">
    <text evidence="1">Belongs to the ABC transporter superfamily.</text>
</comment>
<gene>
    <name evidence="6" type="ORF">E2R66_25065</name>
</gene>
<keyword evidence="2" id="KW-0813">Transport</keyword>
<sequence>MEQPFLLETRSLSHRFADGAAVLNNINLQVPAGAVYGFLGANGAGKTTTLRLVLGLLKKQRGEILLFGRPLESNRLQALSRIGAMIESPSLYGHLTAAENLQVLQKVYRCPEARIAQVLEMVGLAATGNKKAARFSLGMKQRLSIAMALLHEPDLLILDEPTNGLDPNGMIEVRELLLHLNRQHGITIAISSHLLGEIEKMVSHVGIIHHGSLLFQGSLADLQQERAAGARMILKTSDRQKTMAIMQAQGMQATFSQDAFSLPMPGPEATALLIRQLVGQGVDVYELSPIKNDLEAIFMDMITN</sequence>
<name>A0A4Y8S4Q2_9SPHI</name>
<dbReference type="AlphaFoldDB" id="A0A4Y8S4Q2"/>
<dbReference type="InterPro" id="IPR027417">
    <property type="entry name" value="P-loop_NTPase"/>
</dbReference>
<keyword evidence="3" id="KW-0547">Nucleotide-binding</keyword>
<evidence type="ECO:0000256" key="1">
    <source>
        <dbReference type="ARBA" id="ARBA00005417"/>
    </source>
</evidence>
<keyword evidence="7" id="KW-1185">Reference proteome</keyword>
<dbReference type="InterPro" id="IPR003439">
    <property type="entry name" value="ABC_transporter-like_ATP-bd"/>
</dbReference>
<dbReference type="OrthoDB" id="9785229at2"/>
<dbReference type="InterPro" id="IPR003593">
    <property type="entry name" value="AAA+_ATPase"/>
</dbReference>
<dbReference type="PANTHER" id="PTHR43335:SF4">
    <property type="entry name" value="ABC TRANSPORTER, ATP-BINDING PROTEIN"/>
    <property type="match status" value="1"/>
</dbReference>
<comment type="caution">
    <text evidence="6">The sequence shown here is derived from an EMBL/GenBank/DDBJ whole genome shotgun (WGS) entry which is preliminary data.</text>
</comment>
<dbReference type="SMART" id="SM00382">
    <property type="entry name" value="AAA"/>
    <property type="match status" value="1"/>
</dbReference>
<dbReference type="Pfam" id="PF00005">
    <property type="entry name" value="ABC_tran"/>
    <property type="match status" value="1"/>
</dbReference>
<dbReference type="SUPFAM" id="SSF52540">
    <property type="entry name" value="P-loop containing nucleoside triphosphate hydrolases"/>
    <property type="match status" value="1"/>
</dbReference>
<dbReference type="PROSITE" id="PS00211">
    <property type="entry name" value="ABC_TRANSPORTER_1"/>
    <property type="match status" value="1"/>
</dbReference>
<dbReference type="GO" id="GO:0005524">
    <property type="term" value="F:ATP binding"/>
    <property type="evidence" value="ECO:0007669"/>
    <property type="project" value="UniProtKB-KW"/>
</dbReference>
<feature type="domain" description="ABC transporter" evidence="5">
    <location>
        <begin position="7"/>
        <end position="235"/>
    </location>
</feature>
<dbReference type="EMBL" id="SOZE01000041">
    <property type="protein sequence ID" value="TFF33641.1"/>
    <property type="molecule type" value="Genomic_DNA"/>
</dbReference>
<dbReference type="InterPro" id="IPR017871">
    <property type="entry name" value="ABC_transporter-like_CS"/>
</dbReference>
<evidence type="ECO:0000256" key="3">
    <source>
        <dbReference type="ARBA" id="ARBA00022741"/>
    </source>
</evidence>
<proteinExistence type="inferred from homology"/>
<evidence type="ECO:0000313" key="6">
    <source>
        <dbReference type="EMBL" id="TFF33641.1"/>
    </source>
</evidence>
<dbReference type="PANTHER" id="PTHR43335">
    <property type="entry name" value="ABC TRANSPORTER, ATP-BINDING PROTEIN"/>
    <property type="match status" value="1"/>
</dbReference>
<reference evidence="6 7" key="1">
    <citation type="journal article" date="2017" name="Int. J. Syst. Evol. Microbiol.">
        <title>Mucilaginibacterpsychrotolerans sp. nov., isolated from peatlands.</title>
        <authorList>
            <person name="Deng Y."/>
            <person name="Shen L."/>
            <person name="Xu B."/>
            <person name="Liu Y."/>
            <person name="Gu Z."/>
            <person name="Liu H."/>
            <person name="Zhou Y."/>
        </authorList>
    </citation>
    <scope>NUCLEOTIDE SEQUENCE [LARGE SCALE GENOMIC DNA]</scope>
    <source>
        <strain evidence="6 7">NH7-4</strain>
    </source>
</reference>
<dbReference type="Proteomes" id="UP000297540">
    <property type="component" value="Unassembled WGS sequence"/>
</dbReference>
<evidence type="ECO:0000256" key="4">
    <source>
        <dbReference type="ARBA" id="ARBA00022840"/>
    </source>
</evidence>
<keyword evidence="4 6" id="KW-0067">ATP-binding</keyword>
<dbReference type="PROSITE" id="PS50893">
    <property type="entry name" value="ABC_TRANSPORTER_2"/>
    <property type="match status" value="1"/>
</dbReference>
<protein>
    <submittedName>
        <fullName evidence="6">ATP-binding cassette domain-containing protein</fullName>
    </submittedName>
</protein>